<sequence>MPMKSLQLSIIGLGWLGAPLAEQMQQLGLSVRGSTTTPEKVPQLRQQGIDTYLLQLNPGPEGDLTPLLDVDYLVVNIPPKAGKQGDAFHPEQMRLLADQVRSSRIKHILYVSSTSVYPELNRDMVEADVITPDQSAAPALTQAEQIWSSLANQVRAVTIVRCAGLMGDQRIPGKYVAGRTVDSGNVPVNYLHQVDAVGLISSVISQGLVGTFNAVAPQHPTREAIYRKSCADFGYALPTFVAPAEPVPFKVINGDKLTQATRYVFVYPDPLDFPYNG</sequence>
<name>A0ABS3JI84_9BACT</name>
<evidence type="ECO:0000313" key="1">
    <source>
        <dbReference type="EMBL" id="MBO0949707.1"/>
    </source>
</evidence>
<dbReference type="Gene3D" id="3.40.50.720">
    <property type="entry name" value="NAD(P)-binding Rossmann-like Domain"/>
    <property type="match status" value="1"/>
</dbReference>
<dbReference type="InterPro" id="IPR036291">
    <property type="entry name" value="NAD(P)-bd_dom_sf"/>
</dbReference>
<dbReference type="Proteomes" id="UP000664628">
    <property type="component" value="Unassembled WGS sequence"/>
</dbReference>
<accession>A0ABS3JI84</accession>
<gene>
    <name evidence="1" type="ORF">J2I46_14015</name>
</gene>
<reference evidence="1 2" key="1">
    <citation type="submission" date="2021-03" db="EMBL/GenBank/DDBJ databases">
        <title>Fibrella sp. HMF5405 genome sequencing and assembly.</title>
        <authorList>
            <person name="Kang H."/>
            <person name="Kim H."/>
            <person name="Bae S."/>
            <person name="Joh K."/>
        </authorList>
    </citation>
    <scope>NUCLEOTIDE SEQUENCE [LARGE SCALE GENOMIC DNA]</scope>
    <source>
        <strain evidence="1 2">HMF5405</strain>
    </source>
</reference>
<evidence type="ECO:0000313" key="2">
    <source>
        <dbReference type="Proteomes" id="UP000664628"/>
    </source>
</evidence>
<proteinExistence type="predicted"/>
<dbReference type="EMBL" id="JAFMYW010000003">
    <property type="protein sequence ID" value="MBO0949707.1"/>
    <property type="molecule type" value="Genomic_DNA"/>
</dbReference>
<protein>
    <submittedName>
        <fullName evidence="1">NAD(P)H-binding protein</fullName>
    </submittedName>
</protein>
<keyword evidence="2" id="KW-1185">Reference proteome</keyword>
<dbReference type="SUPFAM" id="SSF51735">
    <property type="entry name" value="NAD(P)-binding Rossmann-fold domains"/>
    <property type="match status" value="1"/>
</dbReference>
<organism evidence="1 2">
    <name type="scientific">Fibrella forsythiae</name>
    <dbReference type="NCBI Taxonomy" id="2817061"/>
    <lineage>
        <taxon>Bacteria</taxon>
        <taxon>Pseudomonadati</taxon>
        <taxon>Bacteroidota</taxon>
        <taxon>Cytophagia</taxon>
        <taxon>Cytophagales</taxon>
        <taxon>Spirosomataceae</taxon>
        <taxon>Fibrella</taxon>
    </lineage>
</organism>
<comment type="caution">
    <text evidence="1">The sequence shown here is derived from an EMBL/GenBank/DDBJ whole genome shotgun (WGS) entry which is preliminary data.</text>
</comment>